<organism evidence="2 3">
    <name type="scientific">Penicillium camemberti (strain FM 013)</name>
    <dbReference type="NCBI Taxonomy" id="1429867"/>
    <lineage>
        <taxon>Eukaryota</taxon>
        <taxon>Fungi</taxon>
        <taxon>Dikarya</taxon>
        <taxon>Ascomycota</taxon>
        <taxon>Pezizomycotina</taxon>
        <taxon>Eurotiomycetes</taxon>
        <taxon>Eurotiomycetidae</taxon>
        <taxon>Eurotiales</taxon>
        <taxon>Aspergillaceae</taxon>
        <taxon>Penicillium</taxon>
    </lineage>
</organism>
<feature type="compositionally biased region" description="Polar residues" evidence="1">
    <location>
        <begin position="63"/>
        <end position="76"/>
    </location>
</feature>
<feature type="region of interest" description="Disordered" evidence="1">
    <location>
        <begin position="1"/>
        <end position="110"/>
    </location>
</feature>
<dbReference type="Proteomes" id="UP000053732">
    <property type="component" value="Unassembled WGS sequence"/>
</dbReference>
<feature type="compositionally biased region" description="Basic and acidic residues" evidence="1">
    <location>
        <begin position="81"/>
        <end position="97"/>
    </location>
</feature>
<name>A0A0G4PW53_PENC3</name>
<protein>
    <submittedName>
        <fullName evidence="2">Str. FM013</fullName>
    </submittedName>
</protein>
<evidence type="ECO:0000313" key="3">
    <source>
        <dbReference type="Proteomes" id="UP000053732"/>
    </source>
</evidence>
<sequence>MAKKNAAGSVKTQNLEQQDDDDGGATITDPATLAQPNAIADRPPKTESEAGPSKKRCYPQANDPDSATKNGETSQWDLDMEERVRNGEKILSERPIPDPRATPTRSPPPDHYMVNKWEGIDQFALSWESTGLDSDMLQWTYNFLDDDPDAIEARVTAKDKQAIIDYLGDWCLYTDWDSLVATFSPLAHLERFNLLLTATVLKNIFENVVRNPFFYLDLGENWDGSGSDLPPPYGIELNKLFQKGLKVSATDANDWRASTIRLFNRYKPYTDHDTPLQAKDITPGTRAYNLRERCIDQFTANILDDSSLISPILSRRELSLNQTRSRYYEIRRVYKNACKMAVSFSLQKAGFEFDENVNQVAPYKMPIRDQFTINRWQASAFNAPGVYKELLEGKRVAMVLWPATWMIEWDVPLDFRKSREEIDAQYPPDYDRCYRDEKGLRHRVISSGVVLVEKDGREGPLEE</sequence>
<keyword evidence="3" id="KW-1185">Reference proteome</keyword>
<evidence type="ECO:0000256" key="1">
    <source>
        <dbReference type="SAM" id="MobiDB-lite"/>
    </source>
</evidence>
<dbReference type="AlphaFoldDB" id="A0A0G4PW53"/>
<reference evidence="2 3" key="1">
    <citation type="journal article" date="2014" name="Nat. Commun.">
        <title>Multiple recent horizontal transfers of a large genomic region in cheese making fungi.</title>
        <authorList>
            <person name="Cheeseman K."/>
            <person name="Ropars J."/>
            <person name="Renault P."/>
            <person name="Dupont J."/>
            <person name="Gouzy J."/>
            <person name="Branca A."/>
            <person name="Abraham A.L."/>
            <person name="Ceppi M."/>
            <person name="Conseiller E."/>
            <person name="Debuchy R."/>
            <person name="Malagnac F."/>
            <person name="Goarin A."/>
            <person name="Silar P."/>
            <person name="Lacoste S."/>
            <person name="Sallet E."/>
            <person name="Bensimon A."/>
            <person name="Giraud T."/>
            <person name="Brygoo Y."/>
        </authorList>
    </citation>
    <scope>NUCLEOTIDE SEQUENCE [LARGE SCALE GENOMIC DNA]</scope>
    <source>
        <strain evidence="3">FM 013</strain>
    </source>
</reference>
<evidence type="ECO:0000313" key="2">
    <source>
        <dbReference type="EMBL" id="CRL30394.1"/>
    </source>
</evidence>
<gene>
    <name evidence="2" type="ORF">PCAMFM013_S050g000041</name>
</gene>
<accession>A0A0G4PW53</accession>
<dbReference type="EMBL" id="HG793183">
    <property type="protein sequence ID" value="CRL30394.1"/>
    <property type="molecule type" value="Genomic_DNA"/>
</dbReference>
<proteinExistence type="predicted"/>